<dbReference type="GO" id="GO:0006402">
    <property type="term" value="P:mRNA catabolic process"/>
    <property type="evidence" value="ECO:0007669"/>
    <property type="project" value="TreeGrafter"/>
</dbReference>
<dbReference type="KEGG" id="tfr:BR63_11355"/>
<dbReference type="InterPro" id="IPR022966">
    <property type="entry name" value="RNase_II/R_CS"/>
</dbReference>
<evidence type="ECO:0000256" key="1">
    <source>
        <dbReference type="ARBA" id="ARBA00001849"/>
    </source>
</evidence>
<dbReference type="SMART" id="SM00955">
    <property type="entry name" value="RNB"/>
    <property type="match status" value="1"/>
</dbReference>
<dbReference type="Pfam" id="PF00575">
    <property type="entry name" value="S1"/>
    <property type="match status" value="1"/>
</dbReference>
<name>A0A7G6E449_THEFR</name>
<comment type="catalytic activity">
    <reaction evidence="1 8">
        <text>Exonucleolytic cleavage in the 3'- to 5'-direction to yield nucleoside 5'-phosphates.</text>
        <dbReference type="EC" id="3.1.13.1"/>
    </reaction>
</comment>
<dbReference type="InterPro" id="IPR050180">
    <property type="entry name" value="RNR_Ribonuclease"/>
</dbReference>
<protein>
    <recommendedName>
        <fullName evidence="8">Ribonuclease R</fullName>
        <shortName evidence="8">RNase R</shortName>
        <ecNumber evidence="8">3.1.13.1</ecNumber>
    </recommendedName>
</protein>
<dbReference type="SMART" id="SM00316">
    <property type="entry name" value="S1"/>
    <property type="match status" value="1"/>
</dbReference>
<evidence type="ECO:0000313" key="11">
    <source>
        <dbReference type="Proteomes" id="UP000515847"/>
    </source>
</evidence>
<evidence type="ECO:0000256" key="5">
    <source>
        <dbReference type="ARBA" id="ARBA00022801"/>
    </source>
</evidence>
<dbReference type="GO" id="GO:0008859">
    <property type="term" value="F:exoribonuclease II activity"/>
    <property type="evidence" value="ECO:0007669"/>
    <property type="project" value="UniProtKB-UniRule"/>
</dbReference>
<dbReference type="FunFam" id="2.40.50.140:FF:000219">
    <property type="entry name" value="Ribonuclease R"/>
    <property type="match status" value="1"/>
</dbReference>
<evidence type="ECO:0000256" key="3">
    <source>
        <dbReference type="ARBA" id="ARBA00022490"/>
    </source>
</evidence>
<reference evidence="10 11" key="1">
    <citation type="journal article" date="2019" name="Front. Microbiol.">
        <title>Thermoanaerosceptrum fracticalcis gen. nov. sp. nov., a Novel Fumarate-Fermenting Microorganism From a Deep Fractured Carbonate Aquifer of the US Great Basin.</title>
        <authorList>
            <person name="Hamilton-Brehm S.D."/>
            <person name="Stewart L.E."/>
            <person name="Zavarin M."/>
            <person name="Caldwell M."/>
            <person name="Lawson P.A."/>
            <person name="Onstott T.C."/>
            <person name="Grzymski J."/>
            <person name="Neveux I."/>
            <person name="Lollar B.S."/>
            <person name="Russell C.E."/>
            <person name="Moser D.P."/>
        </authorList>
    </citation>
    <scope>NUCLEOTIDE SEQUENCE [LARGE SCALE GENOMIC DNA]</scope>
    <source>
        <strain evidence="10 11">DRI-13</strain>
    </source>
</reference>
<comment type="similarity">
    <text evidence="8">Belongs to the RNR ribonuclease family. RNase R subfamily.</text>
</comment>
<accession>A0A7G6E449</accession>
<dbReference type="EC" id="3.1.13.1" evidence="8"/>
<dbReference type="Pfam" id="PF17876">
    <property type="entry name" value="CSD2"/>
    <property type="match status" value="1"/>
</dbReference>
<dbReference type="CDD" id="cd04471">
    <property type="entry name" value="S1_RNase_R"/>
    <property type="match status" value="1"/>
</dbReference>
<dbReference type="SMART" id="SM00357">
    <property type="entry name" value="CSP"/>
    <property type="match status" value="2"/>
</dbReference>
<dbReference type="InterPro" id="IPR011129">
    <property type="entry name" value="CSD"/>
</dbReference>
<dbReference type="InterPro" id="IPR003029">
    <property type="entry name" value="S1_domain"/>
</dbReference>
<evidence type="ECO:0000256" key="8">
    <source>
        <dbReference type="HAMAP-Rule" id="MF_01895"/>
    </source>
</evidence>
<dbReference type="SUPFAM" id="SSF50249">
    <property type="entry name" value="Nucleic acid-binding proteins"/>
    <property type="match status" value="3"/>
</dbReference>
<dbReference type="NCBIfam" id="TIGR00358">
    <property type="entry name" value="3_prime_RNase"/>
    <property type="match status" value="1"/>
</dbReference>
<evidence type="ECO:0000256" key="4">
    <source>
        <dbReference type="ARBA" id="ARBA00022722"/>
    </source>
</evidence>
<dbReference type="EMBL" id="CP045798">
    <property type="protein sequence ID" value="QNB46853.1"/>
    <property type="molecule type" value="Genomic_DNA"/>
</dbReference>
<dbReference type="RefSeq" id="WP_081908015.1">
    <property type="nucleotide sequence ID" value="NZ_CP045798.1"/>
</dbReference>
<dbReference type="Proteomes" id="UP000515847">
    <property type="component" value="Chromosome"/>
</dbReference>
<keyword evidence="4 8" id="KW-0540">Nuclease</keyword>
<comment type="subcellular location">
    <subcellularLocation>
        <location evidence="2 8">Cytoplasm</location>
    </subcellularLocation>
</comment>
<evidence type="ECO:0000313" key="10">
    <source>
        <dbReference type="EMBL" id="QNB46853.1"/>
    </source>
</evidence>
<dbReference type="InterPro" id="IPR040476">
    <property type="entry name" value="CSD2"/>
</dbReference>
<dbReference type="PANTHER" id="PTHR23355:SF9">
    <property type="entry name" value="DIS3-LIKE EXONUCLEASE 2"/>
    <property type="match status" value="1"/>
</dbReference>
<comment type="function">
    <text evidence="8">3'-5' exoribonuclease that releases 5'-nucleoside monophosphates and is involved in maturation of structured RNAs.</text>
</comment>
<dbReference type="GO" id="GO:0005829">
    <property type="term" value="C:cytosol"/>
    <property type="evidence" value="ECO:0007669"/>
    <property type="project" value="TreeGrafter"/>
</dbReference>
<dbReference type="AlphaFoldDB" id="A0A7G6E449"/>
<keyword evidence="3 8" id="KW-0963">Cytoplasm</keyword>
<keyword evidence="7 8" id="KW-0694">RNA-binding</keyword>
<keyword evidence="11" id="KW-1185">Reference proteome</keyword>
<proteinExistence type="inferred from homology"/>
<dbReference type="InterPro" id="IPR011805">
    <property type="entry name" value="RNase_R"/>
</dbReference>
<gene>
    <name evidence="8 10" type="primary">rnr</name>
    <name evidence="10" type="ORF">BR63_11355</name>
</gene>
<dbReference type="InterPro" id="IPR012340">
    <property type="entry name" value="NA-bd_OB-fold"/>
</dbReference>
<dbReference type="Pfam" id="PF08206">
    <property type="entry name" value="OB_RNB"/>
    <property type="match status" value="1"/>
</dbReference>
<organism evidence="10 11">
    <name type="scientific">Thermanaerosceptrum fracticalcis</name>
    <dbReference type="NCBI Taxonomy" id="1712410"/>
    <lineage>
        <taxon>Bacteria</taxon>
        <taxon>Bacillati</taxon>
        <taxon>Bacillota</taxon>
        <taxon>Clostridia</taxon>
        <taxon>Eubacteriales</taxon>
        <taxon>Peptococcaceae</taxon>
        <taxon>Thermanaerosceptrum</taxon>
    </lineage>
</organism>
<dbReference type="InterPro" id="IPR004476">
    <property type="entry name" value="RNase_II/RNase_R"/>
</dbReference>
<dbReference type="Gene3D" id="2.40.50.140">
    <property type="entry name" value="Nucleic acid-binding proteins"/>
    <property type="match status" value="3"/>
</dbReference>
<dbReference type="OrthoDB" id="9764149at2"/>
<dbReference type="Pfam" id="PF00773">
    <property type="entry name" value="RNB"/>
    <property type="match status" value="1"/>
</dbReference>
<evidence type="ECO:0000256" key="6">
    <source>
        <dbReference type="ARBA" id="ARBA00022839"/>
    </source>
</evidence>
<evidence type="ECO:0000256" key="2">
    <source>
        <dbReference type="ARBA" id="ARBA00004496"/>
    </source>
</evidence>
<dbReference type="InterPro" id="IPR013223">
    <property type="entry name" value="RNase_B_OB_dom"/>
</dbReference>
<dbReference type="GO" id="GO:0003723">
    <property type="term" value="F:RNA binding"/>
    <property type="evidence" value="ECO:0007669"/>
    <property type="project" value="UniProtKB-UniRule"/>
</dbReference>
<dbReference type="PROSITE" id="PS01175">
    <property type="entry name" value="RIBONUCLEASE_II"/>
    <property type="match status" value="1"/>
</dbReference>
<dbReference type="NCBIfam" id="TIGR02063">
    <property type="entry name" value="RNase_R"/>
    <property type="match status" value="1"/>
</dbReference>
<dbReference type="InterPro" id="IPR001900">
    <property type="entry name" value="RNase_II/R"/>
</dbReference>
<dbReference type="PANTHER" id="PTHR23355">
    <property type="entry name" value="RIBONUCLEASE"/>
    <property type="match status" value="1"/>
</dbReference>
<keyword evidence="6 8" id="KW-0269">Exonuclease</keyword>
<feature type="domain" description="S1 motif" evidence="9">
    <location>
        <begin position="624"/>
        <end position="704"/>
    </location>
</feature>
<evidence type="ECO:0000259" key="9">
    <source>
        <dbReference type="PROSITE" id="PS50126"/>
    </source>
</evidence>
<sequence length="731" mass="84226">MITREELLEYMWHNSYKPMTADELIMQLEITEVAEFSAMLKAMEEKGEIILNRKGRYGIPQRMNLSVGRIQGHAKGFAFLIPDNPLEQDVFIKNEDLQGAMHNDRVIVRLHRHLEDGRKREGEVIRILQRANEQVVGTFESSKYFGFVVPDDKRLGMDIFIPKNETADARDGDKVVVQITRWPEPRRNPEGKVIEVLGHKNDPGTDILSIVRKYQLPEAFPEEVLAAAEKVPLTIAQEEIKGRRDLRHLPMVTIDGEDAKDLDDAVTLEILPNGNYYLGVHIADVGYYVKEGSVLDQEALKRGTSVYLVDRVIPMLPPRLSNGICSLNANEDRLAMTCFMEINHQGEVVSHEICQSVIRVKERMTYTNVRRILEEQDPCLLERYYEYVPIFETMRDLCHILRNKRLRRGAIDFDFPESKVKLDERGKPVEIIKRERSIAEMIIEEFMIAANETVAEHYYWLEVPFLYRVHEEPDLDDITELNEFLGAFGYHIKNNNRGEVSPRAFQQVVERVEGRPEERAVNTVMLRSMKHARYAPDALGHFGLAAEYYSHFTSPIRRYPDLAIHRVIREIQAHGHLSSTRHKKLAQLMAEYAEQSSLRERIAEDAERESVDLKKVEFMKNYVGETFDGYISGVTSFGFFVELPNSVEGLVHVSTLNDDYYQFVEKNLMLVGEHTRKVYKIGDPVKVVLTRVNIPERNIDFEIAPEEEPAFSRKSRLLDAKGKAGIIKGSR</sequence>
<dbReference type="PROSITE" id="PS50126">
    <property type="entry name" value="S1"/>
    <property type="match status" value="1"/>
</dbReference>
<evidence type="ECO:0000256" key="7">
    <source>
        <dbReference type="ARBA" id="ARBA00022884"/>
    </source>
</evidence>
<keyword evidence="5 8" id="KW-0378">Hydrolase</keyword>
<dbReference type="HAMAP" id="MF_01895">
    <property type="entry name" value="RNase_R"/>
    <property type="match status" value="1"/>
</dbReference>